<evidence type="ECO:0000313" key="2">
    <source>
        <dbReference type="EMBL" id="SEQ87007.1"/>
    </source>
</evidence>
<dbReference type="AlphaFoldDB" id="A0A1H9JJN7"/>
<accession>A0A1H9JJN7</accession>
<evidence type="ECO:0000259" key="1">
    <source>
        <dbReference type="PROSITE" id="PS00125"/>
    </source>
</evidence>
<dbReference type="STRING" id="163.SAMN04487775_103155"/>
<dbReference type="SUPFAM" id="SSF56300">
    <property type="entry name" value="Metallo-dependent phosphatases"/>
    <property type="match status" value="1"/>
</dbReference>
<organism evidence="2 3">
    <name type="scientific">Treponema bryantii</name>
    <dbReference type="NCBI Taxonomy" id="163"/>
    <lineage>
        <taxon>Bacteria</taxon>
        <taxon>Pseudomonadati</taxon>
        <taxon>Spirochaetota</taxon>
        <taxon>Spirochaetia</taxon>
        <taxon>Spirochaetales</taxon>
        <taxon>Treponemataceae</taxon>
        <taxon>Treponema</taxon>
    </lineage>
</organism>
<evidence type="ECO:0000313" key="3">
    <source>
        <dbReference type="Proteomes" id="UP000182360"/>
    </source>
</evidence>
<sequence>MDSVYQTIKTILTSNTLPTYDEFFDLLNQASDCLEKEKTQYRQKASDDSTGGLVDFHEDELPLIVIPDLHARPYFLMNILDYQLYEDMTVFEALSARRVRLLSVGDILHTERHTRERWAAAAVEFDNGIFTGPALSAEMQEGLCLLAGLLKLKEAFPAYVHILKGNHENILNATGDGDYAFRKFADEGEMGMVFVQDFYGDDILYLMNCVEKSLPLVYFGKKCVVSHAEPFRTYTREELVNARLTKGVVEGLTWTDNGTAAIGSAEGTIKNLCEGFELSQINDYVYLGGHRPVTGNYKLLQNGRYIQFHNPGKQNIALVQSDRKFNPETDIVEIKK</sequence>
<dbReference type="InterPro" id="IPR029052">
    <property type="entry name" value="Metallo-depent_PP-like"/>
</dbReference>
<dbReference type="Proteomes" id="UP000182360">
    <property type="component" value="Unassembled WGS sequence"/>
</dbReference>
<gene>
    <name evidence="2" type="ORF">SAMN04487977_11346</name>
</gene>
<reference evidence="2 3" key="1">
    <citation type="submission" date="2016-10" db="EMBL/GenBank/DDBJ databases">
        <authorList>
            <person name="de Groot N.N."/>
        </authorList>
    </citation>
    <scope>NUCLEOTIDE SEQUENCE [LARGE SCALE GENOMIC DNA]</scope>
    <source>
        <strain evidence="2 3">B25</strain>
    </source>
</reference>
<dbReference type="InterPro" id="IPR006186">
    <property type="entry name" value="Ser/Thr-sp_prot-phosphatase"/>
</dbReference>
<dbReference type="EMBL" id="FOFU01000013">
    <property type="protein sequence ID" value="SEQ87007.1"/>
    <property type="molecule type" value="Genomic_DNA"/>
</dbReference>
<keyword evidence="3" id="KW-1185">Reference proteome</keyword>
<dbReference type="OrthoDB" id="357054at2"/>
<feature type="domain" description="Serine/threonine specific protein phosphatases" evidence="1">
    <location>
        <begin position="163"/>
        <end position="168"/>
    </location>
</feature>
<dbReference type="GO" id="GO:0016787">
    <property type="term" value="F:hydrolase activity"/>
    <property type="evidence" value="ECO:0007669"/>
    <property type="project" value="InterPro"/>
</dbReference>
<name>A0A1H9JJN7_9SPIR</name>
<proteinExistence type="predicted"/>
<dbReference type="Gene3D" id="3.60.21.10">
    <property type="match status" value="1"/>
</dbReference>
<dbReference type="RefSeq" id="WP_083379897.1">
    <property type="nucleotide sequence ID" value="NZ_FOFU01000013.1"/>
</dbReference>
<protein>
    <recommendedName>
        <fullName evidence="1">Serine/threonine specific protein phosphatases domain-containing protein</fullName>
    </recommendedName>
</protein>
<dbReference type="PROSITE" id="PS00125">
    <property type="entry name" value="SER_THR_PHOSPHATASE"/>
    <property type="match status" value="1"/>
</dbReference>